<evidence type="ECO:0000259" key="3">
    <source>
        <dbReference type="PROSITE" id="PS50157"/>
    </source>
</evidence>
<gene>
    <name evidence="4" type="ORF">PHACADRAFT_210895</name>
</gene>
<dbReference type="KEGG" id="pco:PHACADRAFT_210895"/>
<keyword evidence="1" id="KW-0863">Zinc-finger</keyword>
<feature type="compositionally biased region" description="Acidic residues" evidence="2">
    <location>
        <begin position="277"/>
        <end position="286"/>
    </location>
</feature>
<dbReference type="Gene3D" id="3.30.160.60">
    <property type="entry name" value="Classic Zinc Finger"/>
    <property type="match status" value="1"/>
</dbReference>
<dbReference type="GeneID" id="18913041"/>
<feature type="compositionally biased region" description="Polar residues" evidence="2">
    <location>
        <begin position="154"/>
        <end position="166"/>
    </location>
</feature>
<evidence type="ECO:0000313" key="5">
    <source>
        <dbReference type="Proteomes" id="UP000008370"/>
    </source>
</evidence>
<name>K5VP01_PHACS</name>
<feature type="region of interest" description="Disordered" evidence="2">
    <location>
        <begin position="423"/>
        <end position="458"/>
    </location>
</feature>
<dbReference type="GO" id="GO:0008270">
    <property type="term" value="F:zinc ion binding"/>
    <property type="evidence" value="ECO:0007669"/>
    <property type="project" value="UniProtKB-KW"/>
</dbReference>
<proteinExistence type="predicted"/>
<feature type="domain" description="C2H2-type" evidence="3">
    <location>
        <begin position="407"/>
        <end position="436"/>
    </location>
</feature>
<feature type="compositionally biased region" description="Basic and acidic residues" evidence="2">
    <location>
        <begin position="423"/>
        <end position="442"/>
    </location>
</feature>
<evidence type="ECO:0000256" key="1">
    <source>
        <dbReference type="PROSITE-ProRule" id="PRU00042"/>
    </source>
</evidence>
<reference evidence="4 5" key="1">
    <citation type="journal article" date="2012" name="BMC Genomics">
        <title>Comparative genomics of the white-rot fungi, Phanerochaete carnosa and P. chrysosporium, to elucidate the genetic basis of the distinct wood types they colonize.</title>
        <authorList>
            <person name="Suzuki H."/>
            <person name="MacDonald J."/>
            <person name="Syed K."/>
            <person name="Salamov A."/>
            <person name="Hori C."/>
            <person name="Aerts A."/>
            <person name="Henrissat B."/>
            <person name="Wiebenga A."/>
            <person name="vanKuyk P.A."/>
            <person name="Barry K."/>
            <person name="Lindquist E."/>
            <person name="LaButti K."/>
            <person name="Lapidus A."/>
            <person name="Lucas S."/>
            <person name="Coutinho P."/>
            <person name="Gong Y."/>
            <person name="Samejima M."/>
            <person name="Mahadevan R."/>
            <person name="Abou-Zaid M."/>
            <person name="de Vries R.P."/>
            <person name="Igarashi K."/>
            <person name="Yadav J.S."/>
            <person name="Grigoriev I.V."/>
            <person name="Master E.R."/>
        </authorList>
    </citation>
    <scope>NUCLEOTIDE SEQUENCE [LARGE SCALE GENOMIC DNA]</scope>
    <source>
        <strain evidence="4 5">HHB-10118-sp</strain>
    </source>
</reference>
<dbReference type="AlphaFoldDB" id="K5VP01"/>
<evidence type="ECO:0000256" key="2">
    <source>
        <dbReference type="SAM" id="MobiDB-lite"/>
    </source>
</evidence>
<organism evidence="4 5">
    <name type="scientific">Phanerochaete carnosa (strain HHB-10118-sp)</name>
    <name type="common">White-rot fungus</name>
    <name type="synonym">Peniophora carnosa</name>
    <dbReference type="NCBI Taxonomy" id="650164"/>
    <lineage>
        <taxon>Eukaryota</taxon>
        <taxon>Fungi</taxon>
        <taxon>Dikarya</taxon>
        <taxon>Basidiomycota</taxon>
        <taxon>Agaricomycotina</taxon>
        <taxon>Agaricomycetes</taxon>
        <taxon>Polyporales</taxon>
        <taxon>Phanerochaetaceae</taxon>
        <taxon>Phanerochaete</taxon>
    </lineage>
</organism>
<dbReference type="RefSeq" id="XP_007397897.1">
    <property type="nucleotide sequence ID" value="XM_007397835.1"/>
</dbReference>
<dbReference type="InterPro" id="IPR013087">
    <property type="entry name" value="Znf_C2H2_type"/>
</dbReference>
<feature type="compositionally biased region" description="Acidic residues" evidence="2">
    <location>
        <begin position="236"/>
        <end position="250"/>
    </location>
</feature>
<dbReference type="PROSITE" id="PS00028">
    <property type="entry name" value="ZINC_FINGER_C2H2_1"/>
    <property type="match status" value="1"/>
</dbReference>
<keyword evidence="5" id="KW-1185">Reference proteome</keyword>
<keyword evidence="1" id="KW-0479">Metal-binding</keyword>
<dbReference type="InParanoid" id="K5VP01"/>
<feature type="region of interest" description="Disordered" evidence="2">
    <location>
        <begin position="215"/>
        <end position="318"/>
    </location>
</feature>
<feature type="compositionally biased region" description="Basic residues" evidence="2">
    <location>
        <begin position="290"/>
        <end position="299"/>
    </location>
</feature>
<dbReference type="PROSITE" id="PS50157">
    <property type="entry name" value="ZINC_FINGER_C2H2_2"/>
    <property type="match status" value="1"/>
</dbReference>
<feature type="region of interest" description="Disordered" evidence="2">
    <location>
        <begin position="153"/>
        <end position="192"/>
    </location>
</feature>
<feature type="region of interest" description="Disordered" evidence="2">
    <location>
        <begin position="36"/>
        <end position="93"/>
    </location>
</feature>
<dbReference type="HOGENOM" id="CLU_597302_0_0_1"/>
<dbReference type="EMBL" id="JH930474">
    <property type="protein sequence ID" value="EKM53203.1"/>
    <property type="molecule type" value="Genomic_DNA"/>
</dbReference>
<keyword evidence="1" id="KW-0862">Zinc</keyword>
<dbReference type="OrthoDB" id="8922241at2759"/>
<dbReference type="Proteomes" id="UP000008370">
    <property type="component" value="Unassembled WGS sequence"/>
</dbReference>
<sequence length="458" mass="51435">MPPIRHLTLLQSLGLSLPRLASPSRAASPTVLQYTYLEGSEYDSEESSEDESDDERSGEDENNGRAVEPATRTECLSDAAEDPLNGVPQRPLTRDQHDIEILLAEIEAIGPERRPPSPLGFGLREYCSIGRFLLSQEDQVDPLDVQDIPRHSAESFQSQGELSSQAMEGVDDYDTRVYASHSRQPTPEGEGGTFWQDVIVYSCASVQDVFAGIPGYKKSPEQSLLSRCDSSPELPPTDEDFDTHDEEEDSPSLSTVPLKDTNGRASNPKRRRRREEEDIDYVDDAETDRARRRRHKKAKLPNGPRDPRRPKPRKGFVKPTVNCPSDGCAAAFDGRKCDYNEVTKHFREKHDLEAHCKAYQAQGKIPCPLGGCRLKTKFGYFLGSNPSNMHKNIGRHIHHTHMPHPRWYCQYCDKGFDRKDAAQRHMDEAAHDRQAEDGENAARLDQQAAGVLDGEESE</sequence>
<feature type="compositionally biased region" description="Acidic residues" evidence="2">
    <location>
        <begin position="40"/>
        <end position="61"/>
    </location>
</feature>
<accession>K5VP01</accession>
<evidence type="ECO:0000313" key="4">
    <source>
        <dbReference type="EMBL" id="EKM53203.1"/>
    </source>
</evidence>
<protein>
    <recommendedName>
        <fullName evidence="3">C2H2-type domain-containing protein</fullName>
    </recommendedName>
</protein>